<dbReference type="Proteomes" id="UP001458880">
    <property type="component" value="Unassembled WGS sequence"/>
</dbReference>
<proteinExistence type="predicted"/>
<gene>
    <name evidence="1" type="ORF">QE152_g13585</name>
</gene>
<keyword evidence="2" id="KW-1185">Reference proteome</keyword>
<comment type="caution">
    <text evidence="1">The sequence shown here is derived from an EMBL/GenBank/DDBJ whole genome shotgun (WGS) entry which is preliminary data.</text>
</comment>
<evidence type="ECO:0000313" key="2">
    <source>
        <dbReference type="Proteomes" id="UP001458880"/>
    </source>
</evidence>
<protein>
    <submittedName>
        <fullName evidence="1">Uncharacterized protein</fullName>
    </submittedName>
</protein>
<organism evidence="1 2">
    <name type="scientific">Popillia japonica</name>
    <name type="common">Japanese beetle</name>
    <dbReference type="NCBI Taxonomy" id="7064"/>
    <lineage>
        <taxon>Eukaryota</taxon>
        <taxon>Metazoa</taxon>
        <taxon>Ecdysozoa</taxon>
        <taxon>Arthropoda</taxon>
        <taxon>Hexapoda</taxon>
        <taxon>Insecta</taxon>
        <taxon>Pterygota</taxon>
        <taxon>Neoptera</taxon>
        <taxon>Endopterygota</taxon>
        <taxon>Coleoptera</taxon>
        <taxon>Polyphaga</taxon>
        <taxon>Scarabaeiformia</taxon>
        <taxon>Scarabaeidae</taxon>
        <taxon>Rutelinae</taxon>
        <taxon>Popillia</taxon>
    </lineage>
</organism>
<evidence type="ECO:0000313" key="1">
    <source>
        <dbReference type="EMBL" id="KAK9731516.1"/>
    </source>
</evidence>
<accession>A0AAW1LBA6</accession>
<sequence>MLNTKSNNLHYKDQLTIKLHQETLIESQFLEYIAQAQEANRSPQLPDPCSNSTPSSIALIYMTSVPLLKIQIFKVSLYVLAPESPYSEMKNMTQRMQQDEISTLSTCQSPYSEMKNMTQRMQQDEISTLSTCHASDALKQKFCECTDRTRYSRID</sequence>
<dbReference type="AlphaFoldDB" id="A0AAW1LBA6"/>
<dbReference type="EMBL" id="JASPKY010000131">
    <property type="protein sequence ID" value="KAK9731516.1"/>
    <property type="molecule type" value="Genomic_DNA"/>
</dbReference>
<name>A0AAW1LBA6_POPJA</name>
<reference evidence="1 2" key="1">
    <citation type="journal article" date="2024" name="BMC Genomics">
        <title>De novo assembly and annotation of Popillia japonica's genome with initial clues to its potential as an invasive pest.</title>
        <authorList>
            <person name="Cucini C."/>
            <person name="Boschi S."/>
            <person name="Funari R."/>
            <person name="Cardaioli E."/>
            <person name="Iannotti N."/>
            <person name="Marturano G."/>
            <person name="Paoli F."/>
            <person name="Bruttini M."/>
            <person name="Carapelli A."/>
            <person name="Frati F."/>
            <person name="Nardi F."/>
        </authorList>
    </citation>
    <scope>NUCLEOTIDE SEQUENCE [LARGE SCALE GENOMIC DNA]</scope>
    <source>
        <strain evidence="1">DMR45628</strain>
    </source>
</reference>